<dbReference type="RefSeq" id="WP_338003021.1">
    <property type="nucleotide sequence ID" value="NZ_JAOPKA010000003.1"/>
</dbReference>
<dbReference type="InterPro" id="IPR023772">
    <property type="entry name" value="DNA-bd_HTH_TetR-type_CS"/>
</dbReference>
<dbReference type="Gene3D" id="1.10.357.10">
    <property type="entry name" value="Tetracycline Repressor, domain 2"/>
    <property type="match status" value="1"/>
</dbReference>
<name>A0AAP2YX81_9EURY</name>
<evidence type="ECO:0000313" key="6">
    <source>
        <dbReference type="Proteomes" id="UP001320972"/>
    </source>
</evidence>
<dbReference type="SUPFAM" id="SSF46689">
    <property type="entry name" value="Homeodomain-like"/>
    <property type="match status" value="1"/>
</dbReference>
<dbReference type="GO" id="GO:0003677">
    <property type="term" value="F:DNA binding"/>
    <property type="evidence" value="ECO:0007669"/>
    <property type="project" value="UniProtKB-UniRule"/>
</dbReference>
<dbReference type="Pfam" id="PF00440">
    <property type="entry name" value="TetR_N"/>
    <property type="match status" value="1"/>
</dbReference>
<dbReference type="InterPro" id="IPR001647">
    <property type="entry name" value="HTH_TetR"/>
</dbReference>
<reference evidence="4 6" key="1">
    <citation type="submission" date="2022-09" db="EMBL/GenBank/DDBJ databases">
        <title>Enrichment on poylsaccharides allowed isolation of novel metabolic and taxonomic groups of Haloarchaea.</title>
        <authorList>
            <person name="Sorokin D.Y."/>
            <person name="Elcheninov A.G."/>
            <person name="Khizhniak T.V."/>
            <person name="Kolganova T.V."/>
            <person name="Kublanov I.V."/>
        </authorList>
    </citation>
    <scope>NUCLEOTIDE SEQUENCE</scope>
    <source>
        <strain evidence="5 6">AArc-m2/3/4</strain>
        <strain evidence="4">AArc-xg1-1</strain>
    </source>
</reference>
<protein>
    <submittedName>
        <fullName evidence="4">TetR/AcrR family transcriptional regulator</fullName>
    </submittedName>
</protein>
<proteinExistence type="predicted"/>
<feature type="domain" description="HTH tetR-type" evidence="3">
    <location>
        <begin position="10"/>
        <end position="70"/>
    </location>
</feature>
<dbReference type="EMBL" id="JAOPKB010000002">
    <property type="protein sequence ID" value="MCU4972395.1"/>
    <property type="molecule type" value="Genomic_DNA"/>
</dbReference>
<keyword evidence="1 2" id="KW-0238">DNA-binding</keyword>
<sequence>MRGFSDDERDRLREDLIETGRDHLLQYGPEKTTVTDVTEPVGIAKGTFYRFFDSKAELYIEIVRREQRAYFDRVESDLAETETAREGLEVLFHSYLEWIEENDLIQRTIVEGDYGATFRGVSTEKMEELQQAGLAEFVPIVDGLRERDEALSAFDSITVLGLLSTVALLALYREEFELYEEGYYERIKDVYVSALAAGLTSGEVS</sequence>
<dbReference type="EMBL" id="JAOPKA010000003">
    <property type="protein sequence ID" value="MCU4741192.1"/>
    <property type="molecule type" value="Genomic_DNA"/>
</dbReference>
<evidence type="ECO:0000259" key="3">
    <source>
        <dbReference type="PROSITE" id="PS50977"/>
    </source>
</evidence>
<gene>
    <name evidence="5" type="ORF">OB955_06545</name>
    <name evidence="4" type="ORF">OB960_07240</name>
</gene>
<dbReference type="Proteomes" id="UP001320972">
    <property type="component" value="Unassembled WGS sequence"/>
</dbReference>
<evidence type="ECO:0000313" key="7">
    <source>
        <dbReference type="Proteomes" id="UP001321018"/>
    </source>
</evidence>
<dbReference type="PROSITE" id="PS50977">
    <property type="entry name" value="HTH_TETR_2"/>
    <property type="match status" value="1"/>
</dbReference>
<dbReference type="PANTHER" id="PTHR43479:SF11">
    <property type="entry name" value="ACREF_ENVCD OPERON REPRESSOR-RELATED"/>
    <property type="match status" value="1"/>
</dbReference>
<evidence type="ECO:0000313" key="5">
    <source>
        <dbReference type="EMBL" id="MCU4972395.1"/>
    </source>
</evidence>
<feature type="DNA-binding region" description="H-T-H motif" evidence="2">
    <location>
        <begin position="33"/>
        <end position="52"/>
    </location>
</feature>
<accession>A0AAP2YX81</accession>
<evidence type="ECO:0000256" key="1">
    <source>
        <dbReference type="ARBA" id="ARBA00023125"/>
    </source>
</evidence>
<dbReference type="AlphaFoldDB" id="A0AAP2YX81"/>
<dbReference type="Proteomes" id="UP001321018">
    <property type="component" value="Unassembled WGS sequence"/>
</dbReference>
<dbReference type="PANTHER" id="PTHR43479">
    <property type="entry name" value="ACREF/ENVCD OPERON REPRESSOR-RELATED"/>
    <property type="match status" value="1"/>
</dbReference>
<evidence type="ECO:0000313" key="4">
    <source>
        <dbReference type="EMBL" id="MCU4741192.1"/>
    </source>
</evidence>
<comment type="caution">
    <text evidence="4">The sequence shown here is derived from an EMBL/GenBank/DDBJ whole genome shotgun (WGS) entry which is preliminary data.</text>
</comment>
<dbReference type="PROSITE" id="PS01081">
    <property type="entry name" value="HTH_TETR_1"/>
    <property type="match status" value="1"/>
</dbReference>
<dbReference type="InterPro" id="IPR050624">
    <property type="entry name" value="HTH-type_Tx_Regulator"/>
</dbReference>
<evidence type="ECO:0000256" key="2">
    <source>
        <dbReference type="PROSITE-ProRule" id="PRU00335"/>
    </source>
</evidence>
<organism evidence="4 7">
    <name type="scientific">Natronoglomus mannanivorans</name>
    <dbReference type="NCBI Taxonomy" id="2979990"/>
    <lineage>
        <taxon>Archaea</taxon>
        <taxon>Methanobacteriati</taxon>
        <taxon>Methanobacteriota</taxon>
        <taxon>Stenosarchaea group</taxon>
        <taxon>Halobacteria</taxon>
        <taxon>Halobacteriales</taxon>
        <taxon>Natrialbaceae</taxon>
        <taxon>Natronoglomus</taxon>
    </lineage>
</organism>
<dbReference type="InterPro" id="IPR009057">
    <property type="entry name" value="Homeodomain-like_sf"/>
</dbReference>
<keyword evidence="6" id="KW-1185">Reference proteome</keyword>